<keyword evidence="7" id="KW-0378">Hydrolase</keyword>
<dbReference type="PANTHER" id="PTHR43221:SF1">
    <property type="entry name" value="PROTEASE HTPX"/>
    <property type="match status" value="1"/>
</dbReference>
<proteinExistence type="predicted"/>
<dbReference type="InterPro" id="IPR001915">
    <property type="entry name" value="Peptidase_M48"/>
</dbReference>
<evidence type="ECO:0000256" key="13">
    <source>
        <dbReference type="SAM" id="Phobius"/>
    </source>
</evidence>
<keyword evidence="11 13" id="KW-0472">Membrane</keyword>
<evidence type="ECO:0000256" key="6">
    <source>
        <dbReference type="ARBA" id="ARBA00022723"/>
    </source>
</evidence>
<gene>
    <name evidence="15" type="ORF">GCM10011487_25480</name>
</gene>
<dbReference type="CDD" id="cd07328">
    <property type="entry name" value="M48_Ste24p_like"/>
    <property type="match status" value="1"/>
</dbReference>
<dbReference type="GO" id="GO:0004222">
    <property type="term" value="F:metalloendopeptidase activity"/>
    <property type="evidence" value="ECO:0007669"/>
    <property type="project" value="InterPro"/>
</dbReference>
<keyword evidence="9 13" id="KW-1133">Transmembrane helix</keyword>
<dbReference type="GO" id="GO:0006508">
    <property type="term" value="P:proteolysis"/>
    <property type="evidence" value="ECO:0007669"/>
    <property type="project" value="UniProtKB-KW"/>
</dbReference>
<evidence type="ECO:0000259" key="14">
    <source>
        <dbReference type="Pfam" id="PF01435"/>
    </source>
</evidence>
<dbReference type="AlphaFoldDB" id="A0A829YCI6"/>
<organism evidence="15 16">
    <name type="scientific">Steroidobacter agaridevorans</name>
    <dbReference type="NCBI Taxonomy" id="2695856"/>
    <lineage>
        <taxon>Bacteria</taxon>
        <taxon>Pseudomonadati</taxon>
        <taxon>Pseudomonadota</taxon>
        <taxon>Gammaproteobacteria</taxon>
        <taxon>Steroidobacterales</taxon>
        <taxon>Steroidobacteraceae</taxon>
        <taxon>Steroidobacter</taxon>
    </lineage>
</organism>
<dbReference type="RefSeq" id="WP_161812217.1">
    <property type="nucleotide sequence ID" value="NZ_BLJN01000002.1"/>
</dbReference>
<sequence>MTPAAPTQAFQVTLLGTRLKEISDAELIAELRAKLKLSSEQAGSLLTGRRTVKRGVDMAAAQRLVGIFTQIGLKAVVENMPAPAPRAAAPAKPIVKEESRPPAPEQRNPLVTLQALASQNLPKPRTSPGYVLSLLVVTLLCVAMPAIYLCFTAGIAAGWVWYLTHIHLHLPRSIHLIVLAYAVPGLAGAVLLLFLLRPIFARRPREDDALTIDASKEPGLVDGVRALCRAIGVSAPHEIHVTWDANASVHFRNGWRGLLTGRKVLTIGMSLVAGLNAQQFVGVLAHEFGHFAQRVGMTCSFIVNSVNAWLERCAHGEDPWEQRLRRSWSDAADENEESTFSWLISWCAGATLIAIAGTRRLMAALFQVSFRLTQHMSRQMEFDADRYEALLAGSDTFRVTARNLRGLNRAFGEINRKNIAAWREKRLLRDIPKAVAAHFAAFDSKRLAEIQEELQEETTTRYWDSHPPDNARIENAERQRSPGLYREAAPAALMFRDFRGWCERATRRFYREQEVEFEESMLRGKEEVLGLVQGRDGQREQLVRFFNGQFQPWPLLCLVEPAASPKLPADWQAAIDEIRKRSPDLTRAWQKANMAEESRPLLRIAATLNLSTQEVAVGGPPRTAQELSRELELVVGRRMESHHVLAEGFSLYALRIKHAIASMPAAERQKAAAARAVLIELCALEREIAGIEELTGAITIHQDALEEGEQDQLSDGWLQRIAELAAHVLAKVDRIPQTITVGDTVGGYIRSRCPSLPPPDRKWDAKRVAEAAWPMPDVFHQFYMLALGELLSLCEAAEKAKGIKPIRLVA</sequence>
<dbReference type="InterPro" id="IPR050083">
    <property type="entry name" value="HtpX_protease"/>
</dbReference>
<evidence type="ECO:0000256" key="9">
    <source>
        <dbReference type="ARBA" id="ARBA00022989"/>
    </source>
</evidence>
<keyword evidence="6" id="KW-0479">Metal-binding</keyword>
<comment type="subcellular location">
    <subcellularLocation>
        <location evidence="2">Cell membrane</location>
        <topology evidence="2">Multi-pass membrane protein</topology>
    </subcellularLocation>
</comment>
<dbReference type="GO" id="GO:0005886">
    <property type="term" value="C:plasma membrane"/>
    <property type="evidence" value="ECO:0007669"/>
    <property type="project" value="UniProtKB-SubCell"/>
</dbReference>
<feature type="transmembrane region" description="Helical" evidence="13">
    <location>
        <begin position="129"/>
        <end position="162"/>
    </location>
</feature>
<evidence type="ECO:0000256" key="7">
    <source>
        <dbReference type="ARBA" id="ARBA00022801"/>
    </source>
</evidence>
<dbReference type="Gene3D" id="3.30.2010.10">
    <property type="entry name" value="Metalloproteases ('zincins'), catalytic domain"/>
    <property type="match status" value="1"/>
</dbReference>
<evidence type="ECO:0000256" key="5">
    <source>
        <dbReference type="ARBA" id="ARBA00022692"/>
    </source>
</evidence>
<evidence type="ECO:0000256" key="4">
    <source>
        <dbReference type="ARBA" id="ARBA00022670"/>
    </source>
</evidence>
<evidence type="ECO:0000256" key="8">
    <source>
        <dbReference type="ARBA" id="ARBA00022833"/>
    </source>
</evidence>
<reference evidence="16" key="1">
    <citation type="submission" date="2020-01" db="EMBL/GenBank/DDBJ databases">
        <title>'Steroidobacter agaridevorans' sp. nov., agar-degrading bacteria isolated from rhizosphere soils.</title>
        <authorList>
            <person name="Ikenaga M."/>
            <person name="Kataoka M."/>
            <person name="Murouchi A."/>
            <person name="Katsuragi S."/>
            <person name="Sakai M."/>
        </authorList>
    </citation>
    <scope>NUCLEOTIDE SEQUENCE [LARGE SCALE GENOMIC DNA]</scope>
    <source>
        <strain evidence="16">YU21-B</strain>
    </source>
</reference>
<accession>A0A829YCI6</accession>
<dbReference type="Proteomes" id="UP000445000">
    <property type="component" value="Unassembled WGS sequence"/>
</dbReference>
<name>A0A829YCI6_9GAMM</name>
<evidence type="ECO:0000313" key="15">
    <source>
        <dbReference type="EMBL" id="GFE80548.1"/>
    </source>
</evidence>
<comment type="caution">
    <text evidence="15">The sequence shown here is derived from an EMBL/GenBank/DDBJ whole genome shotgun (WGS) entry which is preliminary data.</text>
</comment>
<keyword evidence="16" id="KW-1185">Reference proteome</keyword>
<evidence type="ECO:0000256" key="1">
    <source>
        <dbReference type="ARBA" id="ARBA00001947"/>
    </source>
</evidence>
<evidence type="ECO:0000256" key="11">
    <source>
        <dbReference type="ARBA" id="ARBA00023136"/>
    </source>
</evidence>
<feature type="transmembrane region" description="Helical" evidence="13">
    <location>
        <begin position="174"/>
        <end position="196"/>
    </location>
</feature>
<dbReference type="PANTHER" id="PTHR43221">
    <property type="entry name" value="PROTEASE HTPX"/>
    <property type="match status" value="1"/>
</dbReference>
<evidence type="ECO:0000313" key="16">
    <source>
        <dbReference type="Proteomes" id="UP000445000"/>
    </source>
</evidence>
<evidence type="ECO:0000256" key="10">
    <source>
        <dbReference type="ARBA" id="ARBA00023049"/>
    </source>
</evidence>
<keyword evidence="3" id="KW-1003">Cell membrane</keyword>
<dbReference type="EMBL" id="BLJN01000002">
    <property type="protein sequence ID" value="GFE80548.1"/>
    <property type="molecule type" value="Genomic_DNA"/>
</dbReference>
<evidence type="ECO:0000256" key="2">
    <source>
        <dbReference type="ARBA" id="ARBA00004651"/>
    </source>
</evidence>
<protein>
    <recommendedName>
        <fullName evidence="14">Peptidase M48 domain-containing protein</fullName>
    </recommendedName>
</protein>
<keyword evidence="10" id="KW-0482">Metalloprotease</keyword>
<dbReference type="Pfam" id="PF01435">
    <property type="entry name" value="Peptidase_M48"/>
    <property type="match status" value="1"/>
</dbReference>
<evidence type="ECO:0000256" key="3">
    <source>
        <dbReference type="ARBA" id="ARBA00022475"/>
    </source>
</evidence>
<keyword evidence="5 13" id="KW-0812">Transmembrane</keyword>
<comment type="cofactor">
    <cofactor evidence="1">
        <name>Zn(2+)</name>
        <dbReference type="ChEBI" id="CHEBI:29105"/>
    </cofactor>
</comment>
<evidence type="ECO:0000256" key="12">
    <source>
        <dbReference type="SAM" id="MobiDB-lite"/>
    </source>
</evidence>
<dbReference type="GO" id="GO:0046872">
    <property type="term" value="F:metal ion binding"/>
    <property type="evidence" value="ECO:0007669"/>
    <property type="project" value="UniProtKB-KW"/>
</dbReference>
<feature type="domain" description="Peptidase M48" evidence="14">
    <location>
        <begin position="224"/>
        <end position="478"/>
    </location>
</feature>
<keyword evidence="4" id="KW-0645">Protease</keyword>
<keyword evidence="8" id="KW-0862">Zinc</keyword>
<feature type="region of interest" description="Disordered" evidence="12">
    <location>
        <begin position="84"/>
        <end position="107"/>
    </location>
</feature>